<keyword evidence="2" id="KW-1185">Reference proteome</keyword>
<name>A0A7W9ETH6_9SPHN</name>
<evidence type="ECO:0000313" key="1">
    <source>
        <dbReference type="EMBL" id="MBB5714170.1"/>
    </source>
</evidence>
<dbReference type="RefSeq" id="WP_184055207.1">
    <property type="nucleotide sequence ID" value="NZ_JACIJK010000002.1"/>
</dbReference>
<gene>
    <name evidence="1" type="ORF">FHS94_000993</name>
</gene>
<evidence type="ECO:0000313" key="2">
    <source>
        <dbReference type="Proteomes" id="UP000546200"/>
    </source>
</evidence>
<dbReference type="Proteomes" id="UP000546200">
    <property type="component" value="Unassembled WGS sequence"/>
</dbReference>
<dbReference type="EMBL" id="JACIJK010000002">
    <property type="protein sequence ID" value="MBB5714170.1"/>
    <property type="molecule type" value="Genomic_DNA"/>
</dbReference>
<sequence>MIGWFRKRREHLQPEALWVVSVEPYHVQVTDDAGRTTTLAKSDMIGVAIETNDTGPWSADVWWLLFGCEGQLACAFPQGATGESGALDYFSRLPDFDHGQMVKAMGSTANAVFPVWTKAR</sequence>
<reference evidence="1 2" key="1">
    <citation type="submission" date="2020-08" db="EMBL/GenBank/DDBJ databases">
        <title>Genomic Encyclopedia of Type Strains, Phase IV (KMG-IV): sequencing the most valuable type-strain genomes for metagenomic binning, comparative biology and taxonomic classification.</title>
        <authorList>
            <person name="Goeker M."/>
        </authorList>
    </citation>
    <scope>NUCLEOTIDE SEQUENCE [LARGE SCALE GENOMIC DNA]</scope>
    <source>
        <strain evidence="1 2">DSM 100044</strain>
    </source>
</reference>
<proteinExistence type="predicted"/>
<comment type="caution">
    <text evidence="1">The sequence shown here is derived from an EMBL/GenBank/DDBJ whole genome shotgun (WGS) entry which is preliminary data.</text>
</comment>
<dbReference type="AlphaFoldDB" id="A0A7W9ETH6"/>
<accession>A0A7W9ETH6</accession>
<organism evidence="1 2">
    <name type="scientific">Sphingomonas aerophila</name>
    <dbReference type="NCBI Taxonomy" id="1344948"/>
    <lineage>
        <taxon>Bacteria</taxon>
        <taxon>Pseudomonadati</taxon>
        <taxon>Pseudomonadota</taxon>
        <taxon>Alphaproteobacteria</taxon>
        <taxon>Sphingomonadales</taxon>
        <taxon>Sphingomonadaceae</taxon>
        <taxon>Sphingomonas</taxon>
    </lineage>
</organism>
<protein>
    <submittedName>
        <fullName evidence="1">Uncharacterized protein</fullName>
    </submittedName>
</protein>